<organism evidence="2 3">
    <name type="scientific">Rubroshorea leprosula</name>
    <dbReference type="NCBI Taxonomy" id="152421"/>
    <lineage>
        <taxon>Eukaryota</taxon>
        <taxon>Viridiplantae</taxon>
        <taxon>Streptophyta</taxon>
        <taxon>Embryophyta</taxon>
        <taxon>Tracheophyta</taxon>
        <taxon>Spermatophyta</taxon>
        <taxon>Magnoliopsida</taxon>
        <taxon>eudicotyledons</taxon>
        <taxon>Gunneridae</taxon>
        <taxon>Pentapetalae</taxon>
        <taxon>rosids</taxon>
        <taxon>malvids</taxon>
        <taxon>Malvales</taxon>
        <taxon>Dipterocarpaceae</taxon>
        <taxon>Rubroshorea</taxon>
    </lineage>
</organism>
<feature type="region of interest" description="Disordered" evidence="1">
    <location>
        <begin position="22"/>
        <end position="46"/>
    </location>
</feature>
<accession>A0AAV5KKZ7</accession>
<name>A0AAV5KKZ7_9ROSI</name>
<proteinExistence type="predicted"/>
<dbReference type="EMBL" id="BPVZ01000068">
    <property type="protein sequence ID" value="GKV25287.1"/>
    <property type="molecule type" value="Genomic_DNA"/>
</dbReference>
<sequence length="75" mass="8289">MEKLVQDLKKGFINLVESITSWKNDNGKEDGEEPKSESMEVEKGSVQVQERVIQLRAARGPTRPSVPRGPPAQTG</sequence>
<gene>
    <name evidence="2" type="ORF">SLEP1_g34746</name>
</gene>
<evidence type="ECO:0000313" key="2">
    <source>
        <dbReference type="EMBL" id="GKV25287.1"/>
    </source>
</evidence>
<evidence type="ECO:0000313" key="3">
    <source>
        <dbReference type="Proteomes" id="UP001054252"/>
    </source>
</evidence>
<keyword evidence="3" id="KW-1185">Reference proteome</keyword>
<protein>
    <submittedName>
        <fullName evidence="2">Uncharacterized protein</fullName>
    </submittedName>
</protein>
<feature type="compositionally biased region" description="Basic and acidic residues" evidence="1">
    <location>
        <begin position="25"/>
        <end position="43"/>
    </location>
</feature>
<comment type="caution">
    <text evidence="2">The sequence shown here is derived from an EMBL/GenBank/DDBJ whole genome shotgun (WGS) entry which is preliminary data.</text>
</comment>
<dbReference type="Proteomes" id="UP001054252">
    <property type="component" value="Unassembled WGS sequence"/>
</dbReference>
<evidence type="ECO:0000256" key="1">
    <source>
        <dbReference type="SAM" id="MobiDB-lite"/>
    </source>
</evidence>
<reference evidence="2 3" key="1">
    <citation type="journal article" date="2021" name="Commun. Biol.">
        <title>The genome of Shorea leprosula (Dipterocarpaceae) highlights the ecological relevance of drought in aseasonal tropical rainforests.</title>
        <authorList>
            <person name="Ng K.K.S."/>
            <person name="Kobayashi M.J."/>
            <person name="Fawcett J.A."/>
            <person name="Hatakeyama M."/>
            <person name="Paape T."/>
            <person name="Ng C.H."/>
            <person name="Ang C.C."/>
            <person name="Tnah L.H."/>
            <person name="Lee C.T."/>
            <person name="Nishiyama T."/>
            <person name="Sese J."/>
            <person name="O'Brien M.J."/>
            <person name="Copetti D."/>
            <person name="Mohd Noor M.I."/>
            <person name="Ong R.C."/>
            <person name="Putra M."/>
            <person name="Sireger I.Z."/>
            <person name="Indrioko S."/>
            <person name="Kosugi Y."/>
            <person name="Izuno A."/>
            <person name="Isagi Y."/>
            <person name="Lee S.L."/>
            <person name="Shimizu K.K."/>
        </authorList>
    </citation>
    <scope>NUCLEOTIDE SEQUENCE [LARGE SCALE GENOMIC DNA]</scope>
    <source>
        <strain evidence="2">214</strain>
    </source>
</reference>
<dbReference type="AlphaFoldDB" id="A0AAV5KKZ7"/>
<feature type="region of interest" description="Disordered" evidence="1">
    <location>
        <begin position="56"/>
        <end position="75"/>
    </location>
</feature>